<dbReference type="InterPro" id="IPR032675">
    <property type="entry name" value="LRR_dom_sf"/>
</dbReference>
<evidence type="ECO:0000313" key="3">
    <source>
        <dbReference type="EMBL" id="RXW23670.1"/>
    </source>
</evidence>
<reference evidence="3 4" key="1">
    <citation type="submission" date="2019-01" db="EMBL/GenBank/DDBJ databases">
        <title>Draft genome sequence of Psathyrella aberdarensis IHI B618.</title>
        <authorList>
            <person name="Buettner E."/>
            <person name="Kellner H."/>
        </authorList>
    </citation>
    <scope>NUCLEOTIDE SEQUENCE [LARGE SCALE GENOMIC DNA]</scope>
    <source>
        <strain evidence="3 4">IHI B618</strain>
    </source>
</reference>
<evidence type="ECO:0000256" key="1">
    <source>
        <dbReference type="SAM" id="Coils"/>
    </source>
</evidence>
<dbReference type="EMBL" id="SDEE01000036">
    <property type="protein sequence ID" value="RXW23670.1"/>
    <property type="molecule type" value="Genomic_DNA"/>
</dbReference>
<name>A0A4Q2DT32_9AGAR</name>
<organism evidence="3 4">
    <name type="scientific">Candolleomyces aberdarensis</name>
    <dbReference type="NCBI Taxonomy" id="2316362"/>
    <lineage>
        <taxon>Eukaryota</taxon>
        <taxon>Fungi</taxon>
        <taxon>Dikarya</taxon>
        <taxon>Basidiomycota</taxon>
        <taxon>Agaricomycotina</taxon>
        <taxon>Agaricomycetes</taxon>
        <taxon>Agaricomycetidae</taxon>
        <taxon>Agaricales</taxon>
        <taxon>Agaricineae</taxon>
        <taxon>Psathyrellaceae</taxon>
        <taxon>Candolleomyces</taxon>
    </lineage>
</organism>
<feature type="coiled-coil region" evidence="1">
    <location>
        <begin position="31"/>
        <end position="58"/>
    </location>
</feature>
<gene>
    <name evidence="3" type="ORF">EST38_g2186</name>
</gene>
<proteinExistence type="predicted"/>
<sequence length="560" mass="63651">MNHESNPGLHHLLCSNVVPNTCEAAFFQLRIDDITSQISQLRSRLSELEDQLQLHRAVLSPVRRTPVEILGQIFAHFLPDILQASARDNLVEIQLVCKSWRDAARLTHKLWSALYFEDLTSVAYKKIRQWFDRAGSIPKHLAYSAVSHDACTDQSVACGSLQSSAIATLLVSLEGTLDHLSLKYKGPKCLQNLLDSLGAAEGGPTPQLRRPWYPLKSITLEFNEQWIESPNPLQSMFHHLPPNITSFELRLPSKWSNAFEDGEDSSTAPLPLPQNLLERLSSFTLRCNWDGTQWLEAALGHCVNVETLTMDFMGSYWSYDEYHPHTERLLSSGLLLPKVRTLRLKNVFAASIDILSALKAPQLVELDIDFDCDIEDNYEFSQPLLSFVKRSECDTTFRSFHLRHTPIRTEELSATLRGLPFLTHLTLEDVTTDTTAGLIDAFEALEDGPQRYLPNLEALNLLQLQPDFYFRTLLNFLESHRPYRMENGKPVFTNPHNTFKQLTVTYQTTTKTNQELGRSEVQSAKLVWFNQQSGRYPEVVEVLRKWGGVSVNIGPILYAD</sequence>
<feature type="domain" description="F-box" evidence="2">
    <location>
        <begin position="66"/>
        <end position="116"/>
    </location>
</feature>
<dbReference type="Pfam" id="PF12937">
    <property type="entry name" value="F-box-like"/>
    <property type="match status" value="1"/>
</dbReference>
<evidence type="ECO:0000313" key="4">
    <source>
        <dbReference type="Proteomes" id="UP000290288"/>
    </source>
</evidence>
<dbReference type="SUPFAM" id="SSF52047">
    <property type="entry name" value="RNI-like"/>
    <property type="match status" value="1"/>
</dbReference>
<accession>A0A4Q2DT32</accession>
<dbReference type="Gene3D" id="3.80.10.10">
    <property type="entry name" value="Ribonuclease Inhibitor"/>
    <property type="match status" value="1"/>
</dbReference>
<dbReference type="Gene3D" id="1.20.1280.50">
    <property type="match status" value="1"/>
</dbReference>
<keyword evidence="1" id="KW-0175">Coiled coil</keyword>
<dbReference type="OrthoDB" id="3365698at2759"/>
<dbReference type="InterPro" id="IPR001810">
    <property type="entry name" value="F-box_dom"/>
</dbReference>
<comment type="caution">
    <text evidence="3">The sequence shown here is derived from an EMBL/GenBank/DDBJ whole genome shotgun (WGS) entry which is preliminary data.</text>
</comment>
<evidence type="ECO:0000259" key="2">
    <source>
        <dbReference type="Pfam" id="PF12937"/>
    </source>
</evidence>
<protein>
    <recommendedName>
        <fullName evidence="2">F-box domain-containing protein</fullName>
    </recommendedName>
</protein>
<dbReference type="Proteomes" id="UP000290288">
    <property type="component" value="Unassembled WGS sequence"/>
</dbReference>
<dbReference type="STRING" id="2316362.A0A4Q2DT32"/>
<keyword evidence="4" id="KW-1185">Reference proteome</keyword>
<dbReference type="AlphaFoldDB" id="A0A4Q2DT32"/>